<dbReference type="OrthoDB" id="9804774at2"/>
<dbReference type="NCBIfam" id="NF009466">
    <property type="entry name" value="PRK12826.1-2"/>
    <property type="match status" value="1"/>
</dbReference>
<comment type="similarity">
    <text evidence="1">Belongs to the short-chain dehydrogenases/reductases (SDR) family.</text>
</comment>
<dbReference type="GO" id="GO:0016491">
    <property type="term" value="F:oxidoreductase activity"/>
    <property type="evidence" value="ECO:0007669"/>
    <property type="project" value="UniProtKB-KW"/>
</dbReference>
<dbReference type="Gene3D" id="3.40.50.720">
    <property type="entry name" value="NAD(P)-binding Rossmann-like Domain"/>
    <property type="match status" value="1"/>
</dbReference>
<dbReference type="PROSITE" id="PS00061">
    <property type="entry name" value="ADH_SHORT"/>
    <property type="match status" value="1"/>
</dbReference>
<dbReference type="Proteomes" id="UP000321934">
    <property type="component" value="Chromosome"/>
</dbReference>
<dbReference type="InterPro" id="IPR002347">
    <property type="entry name" value="SDR_fam"/>
</dbReference>
<dbReference type="NCBIfam" id="NF004199">
    <property type="entry name" value="PRK05653.1-4"/>
    <property type="match status" value="1"/>
</dbReference>
<sequence>MNYLDFAGKNVVITGATGGIGGAIFDAFYKCGARVLATSTSSEKIEKLFEKYEDKSRLFSLIVNMKNKDEVENLCKNANEKMGGLDVIICNAGLTKDGLAMRMKTEDFQEVIDINLTSNFILNREAGKIMMKNRFGRVINIASIVGFTGNMGQANYVASKAGLAGMTKTMAVEFATRGVTFNCIAPGFIETAMTDAIPDAAKQAILSKIPVGSQGKPEDIAYAALFLASNNASYITGTTIHVNGGMFM</sequence>
<dbReference type="InterPro" id="IPR036291">
    <property type="entry name" value="NAD(P)-bd_dom_sf"/>
</dbReference>
<dbReference type="InterPro" id="IPR050259">
    <property type="entry name" value="SDR"/>
</dbReference>
<protein>
    <submittedName>
        <fullName evidence="3">3-oxoacyl-[acyl-carrier-protein] reductase FabG</fullName>
    </submittedName>
</protein>
<organism evidence="3 4">
    <name type="scientific">Candidatus Deianiraea vastatrix</name>
    <dbReference type="NCBI Taxonomy" id="2163644"/>
    <lineage>
        <taxon>Bacteria</taxon>
        <taxon>Pseudomonadati</taxon>
        <taxon>Pseudomonadota</taxon>
        <taxon>Alphaproteobacteria</taxon>
        <taxon>Rickettsiales</taxon>
        <taxon>Candidatus Deianiraeaceae</taxon>
        <taxon>Candidatus Deianiraea</taxon>
    </lineage>
</organism>
<evidence type="ECO:0000313" key="4">
    <source>
        <dbReference type="Proteomes" id="UP000321934"/>
    </source>
</evidence>
<dbReference type="EMBL" id="CP029077">
    <property type="protein sequence ID" value="QED23783.1"/>
    <property type="molecule type" value="Genomic_DNA"/>
</dbReference>
<evidence type="ECO:0000256" key="1">
    <source>
        <dbReference type="ARBA" id="ARBA00006484"/>
    </source>
</evidence>
<dbReference type="PANTHER" id="PTHR42879:SF2">
    <property type="entry name" value="3-OXOACYL-[ACYL-CARRIER-PROTEIN] REDUCTASE FABG"/>
    <property type="match status" value="1"/>
</dbReference>
<name>A0A5B8XEU2_9RICK</name>
<accession>A0A5B8XEU2</accession>
<evidence type="ECO:0000313" key="3">
    <source>
        <dbReference type="EMBL" id="QED23783.1"/>
    </source>
</evidence>
<dbReference type="PRINTS" id="PR00081">
    <property type="entry name" value="GDHRDH"/>
</dbReference>
<dbReference type="SUPFAM" id="SSF51735">
    <property type="entry name" value="NAD(P)-binding Rossmann-fold domains"/>
    <property type="match status" value="1"/>
</dbReference>
<dbReference type="InterPro" id="IPR020904">
    <property type="entry name" value="Sc_DH/Rdtase_CS"/>
</dbReference>
<proteinExistence type="inferred from homology"/>
<dbReference type="AlphaFoldDB" id="A0A5B8XEU2"/>
<gene>
    <name evidence="3" type="ORF">Deia_00999</name>
</gene>
<evidence type="ECO:0000256" key="2">
    <source>
        <dbReference type="ARBA" id="ARBA00023002"/>
    </source>
</evidence>
<dbReference type="FunFam" id="3.40.50.720:FF:000173">
    <property type="entry name" value="3-oxoacyl-[acyl-carrier protein] reductase"/>
    <property type="match status" value="1"/>
</dbReference>
<keyword evidence="4" id="KW-1185">Reference proteome</keyword>
<dbReference type="PRINTS" id="PR00080">
    <property type="entry name" value="SDRFAMILY"/>
</dbReference>
<keyword evidence="2" id="KW-0560">Oxidoreductase</keyword>
<dbReference type="RefSeq" id="WP_146821150.1">
    <property type="nucleotide sequence ID" value="NZ_CP029077.1"/>
</dbReference>
<dbReference type="Pfam" id="PF13561">
    <property type="entry name" value="adh_short_C2"/>
    <property type="match status" value="1"/>
</dbReference>
<dbReference type="GO" id="GO:0032787">
    <property type="term" value="P:monocarboxylic acid metabolic process"/>
    <property type="evidence" value="ECO:0007669"/>
    <property type="project" value="UniProtKB-ARBA"/>
</dbReference>
<reference evidence="3 4" key="1">
    <citation type="journal article" date="2019" name="ISME J.">
        <title>Deianiraea, an extracellular bacterium associated with the ciliate Paramecium, suggests an alternative scenario for the evolution of Rickettsiales.</title>
        <authorList>
            <person name="Castelli M."/>
            <person name="Sabaneyeva E."/>
            <person name="Lanzoni O."/>
            <person name="Lebedeva N."/>
            <person name="Floriano A.M."/>
            <person name="Gaiarsa S."/>
            <person name="Benken K."/>
            <person name="Modeo L."/>
            <person name="Bandi C."/>
            <person name="Potekhin A."/>
            <person name="Sassera D."/>
            <person name="Petroni G."/>
        </authorList>
    </citation>
    <scope>NUCLEOTIDE SEQUENCE [LARGE SCALE GENOMIC DNA]</scope>
    <source>
        <strain evidence="3">CyL4-1</strain>
    </source>
</reference>
<dbReference type="PANTHER" id="PTHR42879">
    <property type="entry name" value="3-OXOACYL-(ACYL-CARRIER-PROTEIN) REDUCTASE"/>
    <property type="match status" value="1"/>
</dbReference>